<gene>
    <name evidence="2" type="ORF">NK118_12400</name>
</gene>
<keyword evidence="1" id="KW-0812">Transmembrane</keyword>
<organism evidence="2 3">
    <name type="scientific">Ohessyouella blattaphilus</name>
    <dbReference type="NCBI Taxonomy" id="2949333"/>
    <lineage>
        <taxon>Bacteria</taxon>
        <taxon>Bacillati</taxon>
        <taxon>Bacillota</taxon>
        <taxon>Clostridia</taxon>
        <taxon>Lachnospirales</taxon>
        <taxon>Lachnospiraceae</taxon>
        <taxon>Ohessyouella</taxon>
    </lineage>
</organism>
<keyword evidence="3" id="KW-1185">Reference proteome</keyword>
<proteinExistence type="predicted"/>
<evidence type="ECO:0000256" key="1">
    <source>
        <dbReference type="SAM" id="Phobius"/>
    </source>
</evidence>
<evidence type="ECO:0000313" key="2">
    <source>
        <dbReference type="EMBL" id="MCP1111051.1"/>
    </source>
</evidence>
<comment type="caution">
    <text evidence="2">The sequence shown here is derived from an EMBL/GenBank/DDBJ whole genome shotgun (WGS) entry which is preliminary data.</text>
</comment>
<name>A0ABT1EKJ9_9FIRM</name>
<dbReference type="EMBL" id="JAMZFV010000022">
    <property type="protein sequence ID" value="MCP1111051.1"/>
    <property type="molecule type" value="Genomic_DNA"/>
</dbReference>
<dbReference type="Proteomes" id="UP001523565">
    <property type="component" value="Unassembled WGS sequence"/>
</dbReference>
<accession>A0ABT1EKJ9</accession>
<evidence type="ECO:0000313" key="3">
    <source>
        <dbReference type="Proteomes" id="UP001523565"/>
    </source>
</evidence>
<feature type="transmembrane region" description="Helical" evidence="1">
    <location>
        <begin position="12"/>
        <end position="36"/>
    </location>
</feature>
<keyword evidence="1" id="KW-0472">Membrane</keyword>
<keyword evidence="1" id="KW-1133">Transmembrane helix</keyword>
<dbReference type="RefSeq" id="WP_262069929.1">
    <property type="nucleotide sequence ID" value="NZ_JAMXOC010000022.1"/>
</dbReference>
<protein>
    <submittedName>
        <fullName evidence="2">Uncharacterized protein</fullName>
    </submittedName>
</protein>
<sequence>MNKRDKKILFIFVWIAIIITYLFYVLLIEVICGIGASDPWNEHKMKWKKKFGLDE</sequence>
<reference evidence="2 3" key="1">
    <citation type="journal article" date="2022" name="Genome Biol. Evol.">
        <title>Host diet, physiology and behaviors set the stage for Lachnospiraceae cladogenesis.</title>
        <authorList>
            <person name="Vera-Ponce De Leon A."/>
            <person name="Schneider M."/>
            <person name="Jahnes B.C."/>
            <person name="Sadowski V."/>
            <person name="Camuy-Velez L.A."/>
            <person name="Duan J."/>
            <person name="Sabree Z.L."/>
        </authorList>
    </citation>
    <scope>NUCLEOTIDE SEQUENCE [LARGE SCALE GENOMIC DNA]</scope>
    <source>
        <strain evidence="2 3">PAL227</strain>
    </source>
</reference>